<dbReference type="Pfam" id="PF00475">
    <property type="entry name" value="IGPD"/>
    <property type="match status" value="1"/>
</dbReference>
<dbReference type="Proteomes" id="UP001321249">
    <property type="component" value="Unassembled WGS sequence"/>
</dbReference>
<accession>A0AAJ5ZH92</accession>
<evidence type="ECO:0000313" key="7">
    <source>
        <dbReference type="EMBL" id="MDG0865941.1"/>
    </source>
</evidence>
<dbReference type="InterPro" id="IPR000807">
    <property type="entry name" value="ImidazoleglycerolP_deHydtase"/>
</dbReference>
<proteinExistence type="inferred from homology"/>
<keyword evidence="3 6" id="KW-0028">Amino-acid biosynthesis</keyword>
<dbReference type="EMBL" id="WMBE01000001">
    <property type="protein sequence ID" value="MDG0865941.1"/>
    <property type="molecule type" value="Genomic_DNA"/>
</dbReference>
<name>A0AAJ5ZH92_9CHLR</name>
<dbReference type="RefSeq" id="WP_342822909.1">
    <property type="nucleotide sequence ID" value="NZ_CP046146.1"/>
</dbReference>
<comment type="subcellular location">
    <subcellularLocation>
        <location evidence="6">Cytoplasm</location>
    </subcellularLocation>
</comment>
<dbReference type="Gene3D" id="3.30.230.40">
    <property type="entry name" value="Imidazole glycerol phosphate dehydratase, domain 1"/>
    <property type="match status" value="2"/>
</dbReference>
<comment type="similarity">
    <text evidence="6">Belongs to the imidazoleglycerol-phosphate dehydratase family.</text>
</comment>
<evidence type="ECO:0000313" key="9">
    <source>
        <dbReference type="Proteomes" id="UP001219901"/>
    </source>
</evidence>
<dbReference type="InterPro" id="IPR020568">
    <property type="entry name" value="Ribosomal_Su5_D2-typ_SF"/>
</dbReference>
<keyword evidence="4 6" id="KW-0368">Histidine biosynthesis</keyword>
<dbReference type="NCBIfam" id="NF002111">
    <property type="entry name" value="PRK00951.2-1"/>
    <property type="match status" value="1"/>
</dbReference>
<comment type="catalytic activity">
    <reaction evidence="6">
        <text>D-erythro-1-(imidazol-4-yl)glycerol 3-phosphate = 3-(imidazol-4-yl)-2-oxopropyl phosphate + H2O</text>
        <dbReference type="Rhea" id="RHEA:11040"/>
        <dbReference type="ChEBI" id="CHEBI:15377"/>
        <dbReference type="ChEBI" id="CHEBI:57766"/>
        <dbReference type="ChEBI" id="CHEBI:58278"/>
        <dbReference type="EC" id="4.2.1.19"/>
    </reaction>
</comment>
<comment type="pathway">
    <text evidence="1 6">Amino-acid biosynthesis; L-histidine biosynthesis; L-histidine from 5-phospho-alpha-D-ribose 1-diphosphate: step 6/9.</text>
</comment>
<evidence type="ECO:0000256" key="5">
    <source>
        <dbReference type="ARBA" id="ARBA00023239"/>
    </source>
</evidence>
<dbReference type="EC" id="4.2.1.19" evidence="6"/>
<dbReference type="PANTHER" id="PTHR23133">
    <property type="entry name" value="IMIDAZOLEGLYCEROL-PHOSPHATE DEHYDRATASE HIS7"/>
    <property type="match status" value="1"/>
</dbReference>
<dbReference type="AlphaFoldDB" id="A0AAJ5ZH92"/>
<organism evidence="8 9">
    <name type="scientific">Candidatus Lucifugimonas marina</name>
    <dbReference type="NCBI Taxonomy" id="3038979"/>
    <lineage>
        <taxon>Bacteria</taxon>
        <taxon>Bacillati</taxon>
        <taxon>Chloroflexota</taxon>
        <taxon>Dehalococcoidia</taxon>
        <taxon>SAR202 cluster</taxon>
        <taxon>Candidatus Lucifugimonadales</taxon>
        <taxon>Candidatus Lucifugimonadaceae</taxon>
        <taxon>Candidatus Lucifugimonas</taxon>
    </lineage>
</organism>
<evidence type="ECO:0000256" key="1">
    <source>
        <dbReference type="ARBA" id="ARBA00005047"/>
    </source>
</evidence>
<dbReference type="PANTHER" id="PTHR23133:SF2">
    <property type="entry name" value="IMIDAZOLEGLYCEROL-PHOSPHATE DEHYDRATASE"/>
    <property type="match status" value="1"/>
</dbReference>
<keyword evidence="5 6" id="KW-0456">Lyase</keyword>
<dbReference type="GO" id="GO:0004424">
    <property type="term" value="F:imidazoleglycerol-phosphate dehydratase activity"/>
    <property type="evidence" value="ECO:0007669"/>
    <property type="project" value="UniProtKB-UniRule"/>
</dbReference>
<dbReference type="CDD" id="cd07914">
    <property type="entry name" value="IGPD"/>
    <property type="match status" value="1"/>
</dbReference>
<evidence type="ECO:0000256" key="6">
    <source>
        <dbReference type="HAMAP-Rule" id="MF_00076"/>
    </source>
</evidence>
<dbReference type="GO" id="GO:0005737">
    <property type="term" value="C:cytoplasm"/>
    <property type="evidence" value="ECO:0007669"/>
    <property type="project" value="UniProtKB-SubCell"/>
</dbReference>
<evidence type="ECO:0000313" key="10">
    <source>
        <dbReference type="Proteomes" id="UP001321249"/>
    </source>
</evidence>
<sequence>MSEKQARVATIVRETGESRIAVTVNLDGTGQVEVDTPVGFLKHMLNQIARHGLIDLKVEANGDLETGSHHTVEDTAIVLGRAIDQALGDRKGIVRMADRTCPLDEALTHAVLDLSGRGYAVINMASDNNVGEFPADMARHFFEAMAVEGRFCLHIRVLAGQNEHHVIESAFKAFARALRDASRIDERNPDGVPSTKGTLTD</sequence>
<gene>
    <name evidence="6 8" type="primary">hisB</name>
    <name evidence="7" type="ORF">GKO46_02500</name>
    <name evidence="8" type="ORF">GKO48_06760</name>
</gene>
<protein>
    <recommendedName>
        <fullName evidence="2 6">Imidazoleglycerol-phosphate dehydratase</fullName>
        <shortName evidence="6">IGPD</shortName>
        <ecNumber evidence="6">4.2.1.19</ecNumber>
    </recommendedName>
</protein>
<dbReference type="Proteomes" id="UP001219901">
    <property type="component" value="Chromosome"/>
</dbReference>
<dbReference type="FunFam" id="3.30.230.40:FF:000003">
    <property type="entry name" value="Imidazoleglycerol-phosphate dehydratase HisB"/>
    <property type="match status" value="1"/>
</dbReference>
<dbReference type="GO" id="GO:0000105">
    <property type="term" value="P:L-histidine biosynthetic process"/>
    <property type="evidence" value="ECO:0007669"/>
    <property type="project" value="UniProtKB-UniRule"/>
</dbReference>
<evidence type="ECO:0000256" key="3">
    <source>
        <dbReference type="ARBA" id="ARBA00022605"/>
    </source>
</evidence>
<dbReference type="InterPro" id="IPR020565">
    <property type="entry name" value="ImidazoleglycerP_deHydtase_CS"/>
</dbReference>
<evidence type="ECO:0000256" key="2">
    <source>
        <dbReference type="ARBA" id="ARBA00016664"/>
    </source>
</evidence>
<evidence type="ECO:0000313" key="8">
    <source>
        <dbReference type="EMBL" id="WFG39330.1"/>
    </source>
</evidence>
<dbReference type="PROSITE" id="PS00955">
    <property type="entry name" value="IGP_DEHYDRATASE_2"/>
    <property type="match status" value="1"/>
</dbReference>
<dbReference type="FunFam" id="3.30.230.40:FF:000001">
    <property type="entry name" value="Imidazoleglycerol-phosphate dehydratase HisB"/>
    <property type="match status" value="1"/>
</dbReference>
<dbReference type="HAMAP" id="MF_00076">
    <property type="entry name" value="HisB"/>
    <property type="match status" value="1"/>
</dbReference>
<dbReference type="EMBL" id="CP046147">
    <property type="protein sequence ID" value="WFG39330.1"/>
    <property type="molecule type" value="Genomic_DNA"/>
</dbReference>
<reference evidence="9" key="3">
    <citation type="submission" date="2023-06" db="EMBL/GenBank/DDBJ databases">
        <title>Pangenomics reveal diversification of enzyme families and niche specialization in globally abundant SAR202 bacteria.</title>
        <authorList>
            <person name="Saw J.H.W."/>
        </authorList>
    </citation>
    <scope>NUCLEOTIDE SEQUENCE [LARGE SCALE GENOMIC DNA]</scope>
    <source>
        <strain evidence="9">JH1073</strain>
    </source>
</reference>
<reference evidence="8" key="2">
    <citation type="journal article" date="2023" name="Nat. Commun.">
        <title>Cultivation of marine bacteria of the SAR202 clade.</title>
        <authorList>
            <person name="Lim Y."/>
            <person name="Seo J.H."/>
            <person name="Giovannoni S.J."/>
            <person name="Kang I."/>
            <person name="Cho J.C."/>
        </authorList>
    </citation>
    <scope>NUCLEOTIDE SEQUENCE</scope>
    <source>
        <strain evidence="8">JH1073</strain>
    </source>
</reference>
<dbReference type="InterPro" id="IPR038494">
    <property type="entry name" value="IGPD_sf"/>
</dbReference>
<keyword evidence="6" id="KW-0963">Cytoplasm</keyword>
<dbReference type="NCBIfam" id="NF002114">
    <property type="entry name" value="PRK00951.2-4"/>
    <property type="match status" value="1"/>
</dbReference>
<keyword evidence="9" id="KW-1185">Reference proteome</keyword>
<reference evidence="9 10" key="1">
    <citation type="submission" date="2019-11" db="EMBL/GenBank/DDBJ databases">
        <authorList>
            <person name="Cho J.-C."/>
        </authorList>
    </citation>
    <scope>NUCLEOTIDE SEQUENCE [LARGE SCALE GENOMIC DNA]</scope>
    <source>
        <strain evidence="8 9">JH1073</strain>
        <strain evidence="7 10">JH702</strain>
    </source>
</reference>
<evidence type="ECO:0000256" key="4">
    <source>
        <dbReference type="ARBA" id="ARBA00023102"/>
    </source>
</evidence>
<dbReference type="SUPFAM" id="SSF54211">
    <property type="entry name" value="Ribosomal protein S5 domain 2-like"/>
    <property type="match status" value="2"/>
</dbReference>